<evidence type="ECO:0000256" key="1">
    <source>
        <dbReference type="SAM" id="MobiDB-lite"/>
    </source>
</evidence>
<keyword evidence="3" id="KW-1185">Reference proteome</keyword>
<dbReference type="Proteomes" id="UP000789831">
    <property type="component" value="Unassembled WGS sequence"/>
</dbReference>
<feature type="compositionally biased region" description="Acidic residues" evidence="1">
    <location>
        <begin position="117"/>
        <end position="146"/>
    </location>
</feature>
<dbReference type="OrthoDB" id="2441332at2759"/>
<evidence type="ECO:0000313" key="2">
    <source>
        <dbReference type="EMBL" id="CAG8628478.1"/>
    </source>
</evidence>
<feature type="region of interest" description="Disordered" evidence="1">
    <location>
        <begin position="109"/>
        <end position="189"/>
    </location>
</feature>
<reference evidence="2" key="1">
    <citation type="submission" date="2021-06" db="EMBL/GenBank/DDBJ databases">
        <authorList>
            <person name="Kallberg Y."/>
            <person name="Tangrot J."/>
            <person name="Rosling A."/>
        </authorList>
    </citation>
    <scope>NUCLEOTIDE SEQUENCE</scope>
    <source>
        <strain evidence="2">MT106</strain>
    </source>
</reference>
<accession>A0A9N9GRJ3</accession>
<sequence>MESCPNSVKVNVFFKRTSASNWKNYERYFSIAKKLTHGSFVRDLIIIANHKDISSSLQKRAKAIADYVKNNKNERQRFLDLQDTYRYYRERKRLRISSSLKLERAVNNMMDKSVTETEVEDDEDGEDDKGDDDNNGDEDLEYEDADMSTPNNDIIDDDKDLDYVTKSTSSASGSKKRRKSSEELEESDISDNVEYQDELVAKKNRQKETKRTKCAYVLKQIIAEWTIDNTNISDAFFHFKSFAESKANRHELKFSNHPGEILALNYILLLEENSNRVQLDISSAIRTKIFDQMKAMYPEYNLPKVVEELCHRCAQAARKQTREVLEEEIDNAYSDLKTNLSSSDKKLLRTITKIILFSAENWRTSFDSPQTIENTHVHHSIHLYLRSFFPDGPDRTINWTNKMSFVSASRKTNDNYESKEHKPDFIITVNKKSGKFEVVFGLFKSPYKSSSHSANVDLVDLGVLMKDSLDNMYKEKCIELEMAVFGIHAFGYNVRIYAMDLPYDAVYRMYLIGEFELPKSNISLCLVENALHEVGSLKNFVEEYIKRLPSHITNNENTKTPTEKMRMTRRTVATPCKVELE</sequence>
<proteinExistence type="predicted"/>
<gene>
    <name evidence="2" type="ORF">AGERDE_LOCUS10413</name>
</gene>
<name>A0A9N9GRJ3_9GLOM</name>
<comment type="caution">
    <text evidence="2">The sequence shown here is derived from an EMBL/GenBank/DDBJ whole genome shotgun (WGS) entry which is preliminary data.</text>
</comment>
<organism evidence="2 3">
    <name type="scientific">Ambispora gerdemannii</name>
    <dbReference type="NCBI Taxonomy" id="144530"/>
    <lineage>
        <taxon>Eukaryota</taxon>
        <taxon>Fungi</taxon>
        <taxon>Fungi incertae sedis</taxon>
        <taxon>Mucoromycota</taxon>
        <taxon>Glomeromycotina</taxon>
        <taxon>Glomeromycetes</taxon>
        <taxon>Archaeosporales</taxon>
        <taxon>Ambisporaceae</taxon>
        <taxon>Ambispora</taxon>
    </lineage>
</organism>
<evidence type="ECO:0000313" key="3">
    <source>
        <dbReference type="Proteomes" id="UP000789831"/>
    </source>
</evidence>
<dbReference type="EMBL" id="CAJVPL010003216">
    <property type="protein sequence ID" value="CAG8628478.1"/>
    <property type="molecule type" value="Genomic_DNA"/>
</dbReference>
<dbReference type="AlphaFoldDB" id="A0A9N9GRJ3"/>
<protein>
    <submittedName>
        <fullName evidence="2">4542_t:CDS:1</fullName>
    </submittedName>
</protein>